<dbReference type="Gene3D" id="2.60.120.260">
    <property type="entry name" value="Galactose-binding domain-like"/>
    <property type="match status" value="1"/>
</dbReference>
<dbReference type="InterPro" id="IPR013736">
    <property type="entry name" value="Xaa-Pro_dipept_C"/>
</dbReference>
<proteinExistence type="predicted"/>
<dbReference type="InterPro" id="IPR005674">
    <property type="entry name" value="CocE/Ser_esterase"/>
</dbReference>
<dbReference type="Pfam" id="PF02129">
    <property type="entry name" value="Peptidase_S15"/>
    <property type="match status" value="1"/>
</dbReference>
<dbReference type="RefSeq" id="WP_205686614.1">
    <property type="nucleotide sequence ID" value="NZ_QQSW01000008.1"/>
</dbReference>
<evidence type="ECO:0000313" key="4">
    <source>
        <dbReference type="EMBL" id="TCO77034.1"/>
    </source>
</evidence>
<dbReference type="AlphaFoldDB" id="A0A4R2KT98"/>
<protein>
    <recommendedName>
        <fullName evidence="3">Xaa-Pro dipeptidyl-peptidase C-terminal domain-containing protein</fullName>
    </recommendedName>
</protein>
<dbReference type="Gene3D" id="3.40.50.1820">
    <property type="entry name" value="alpha/beta hydrolase"/>
    <property type="match status" value="1"/>
</dbReference>
<dbReference type="SUPFAM" id="SSF49785">
    <property type="entry name" value="Galactose-binding domain-like"/>
    <property type="match status" value="1"/>
</dbReference>
<dbReference type="PANTHER" id="PTHR43056">
    <property type="entry name" value="PEPTIDASE S9 PROLYL OLIGOPEPTIDASE"/>
    <property type="match status" value="1"/>
</dbReference>
<evidence type="ECO:0000256" key="2">
    <source>
        <dbReference type="SAM" id="SignalP"/>
    </source>
</evidence>
<dbReference type="SUPFAM" id="SSF53474">
    <property type="entry name" value="alpha/beta-Hydrolases"/>
    <property type="match status" value="1"/>
</dbReference>
<keyword evidence="2" id="KW-0732">Signal</keyword>
<evidence type="ECO:0000259" key="3">
    <source>
        <dbReference type="SMART" id="SM00939"/>
    </source>
</evidence>
<name>A0A4R2KT98_9GAMM</name>
<comment type="caution">
    <text evidence="4">The sequence shown here is derived from an EMBL/GenBank/DDBJ whole genome shotgun (WGS) entry which is preliminary data.</text>
</comment>
<dbReference type="InterPro" id="IPR000383">
    <property type="entry name" value="Xaa-Pro-like_dom"/>
</dbReference>
<dbReference type="PANTHER" id="PTHR43056:SF10">
    <property type="entry name" value="COCE_NOND FAMILY, PUTATIVE (AFU_ORTHOLOGUE AFUA_7G00600)-RELATED"/>
    <property type="match status" value="1"/>
</dbReference>
<accession>A0A4R2KT98</accession>
<evidence type="ECO:0000256" key="1">
    <source>
        <dbReference type="ARBA" id="ARBA00022801"/>
    </source>
</evidence>
<dbReference type="InterPro" id="IPR050585">
    <property type="entry name" value="Xaa-Pro_dipeptidyl-ppase/CocE"/>
</dbReference>
<organism evidence="4 5">
    <name type="scientific">Chromatocurvus halotolerans</name>
    <dbReference type="NCBI Taxonomy" id="1132028"/>
    <lineage>
        <taxon>Bacteria</taxon>
        <taxon>Pseudomonadati</taxon>
        <taxon>Pseudomonadota</taxon>
        <taxon>Gammaproteobacteria</taxon>
        <taxon>Cellvibrionales</taxon>
        <taxon>Halieaceae</taxon>
        <taxon>Chromatocurvus</taxon>
    </lineage>
</organism>
<dbReference type="Gene3D" id="1.10.3020.10">
    <property type="entry name" value="alpha-amino acid ester hydrolase ( Helical cap domain)"/>
    <property type="match status" value="1"/>
</dbReference>
<dbReference type="SMART" id="SM00939">
    <property type="entry name" value="PepX_C"/>
    <property type="match status" value="1"/>
</dbReference>
<dbReference type="Pfam" id="PF08530">
    <property type="entry name" value="PepX_C"/>
    <property type="match status" value="1"/>
</dbReference>
<feature type="signal peptide" evidence="2">
    <location>
        <begin position="1"/>
        <end position="23"/>
    </location>
</feature>
<evidence type="ECO:0000313" key="5">
    <source>
        <dbReference type="Proteomes" id="UP000294980"/>
    </source>
</evidence>
<keyword evidence="5" id="KW-1185">Reference proteome</keyword>
<dbReference type="Proteomes" id="UP000294980">
    <property type="component" value="Unassembled WGS sequence"/>
</dbReference>
<dbReference type="InterPro" id="IPR029058">
    <property type="entry name" value="AB_hydrolase_fold"/>
</dbReference>
<sequence>MTGNGTRLALAGILAAAALSAAAQIHLVSDTVRREALAQESVIERALMVPMRDGVRLATRVYLPKDADGPLPAILWRSPYNFSEKMEPTPGYSDANLKFALDAVRHGYAFVMQNERGKFFSEGDWEILGRPRTDGHDSLTWIAEQAWSNGKVGTIGCSSTAEWIMGLGSEPHPAHAAAVPMGMGAGIGRMGSYYEQGNFYRGGVIQLPMMAWLYNEQNLLRPQFPAEMSEEERLRAERYYDLAPTIPGPDWRSAASHLPVAEMITANGGPPGVFDEMVRRGPNHPDWYQGGLYHDDEDFTVPALWVNSWFDLSVAPNLALYNHVRENASSAEVRDAQYMIVAPTEHCHMYRLRQPHVVGERSMGVVDFGLDEIVYEFFDHYMKGENNSFARGEQPKVRYFAMGSNTWRSAGTWPPENATTRTLFLSSSGNANGLAGDGRLASTAPEAAAADRFRYDPRNPVPSLGGNVCCLGDTLVPGSFDQRPIEARQDVLVYTSEPLQKDLEVSGAVEVVLYVSSDASDTDFTAKLVDVEPDGTAWNLDETIQRARYREGYDKPVFLSDGEVVELRIGPMATSNVFRAGHRIRLEVSSSSFPRFARNLNTGGENAMETQPVTAVNAVHQGPEFPSRIVLTAVPADGP</sequence>
<feature type="domain" description="Xaa-Pro dipeptidyl-peptidase C-terminal" evidence="3">
    <location>
        <begin position="375"/>
        <end position="630"/>
    </location>
</feature>
<reference evidence="4 5" key="1">
    <citation type="submission" date="2019-03" db="EMBL/GenBank/DDBJ databases">
        <title>Genomic Encyclopedia of Type Strains, Phase IV (KMG-IV): sequencing the most valuable type-strain genomes for metagenomic binning, comparative biology and taxonomic classification.</title>
        <authorList>
            <person name="Goeker M."/>
        </authorList>
    </citation>
    <scope>NUCLEOTIDE SEQUENCE [LARGE SCALE GENOMIC DNA]</scope>
    <source>
        <strain evidence="4 5">DSM 23344</strain>
    </source>
</reference>
<gene>
    <name evidence="4" type="ORF">EV688_10347</name>
</gene>
<dbReference type="GO" id="GO:0008239">
    <property type="term" value="F:dipeptidyl-peptidase activity"/>
    <property type="evidence" value="ECO:0007669"/>
    <property type="project" value="InterPro"/>
</dbReference>
<dbReference type="InterPro" id="IPR008979">
    <property type="entry name" value="Galactose-bd-like_sf"/>
</dbReference>
<keyword evidence="1" id="KW-0378">Hydrolase</keyword>
<dbReference type="EMBL" id="SLWX01000003">
    <property type="protein sequence ID" value="TCO77034.1"/>
    <property type="molecule type" value="Genomic_DNA"/>
</dbReference>
<feature type="chain" id="PRO_5020765389" description="Xaa-Pro dipeptidyl-peptidase C-terminal domain-containing protein" evidence="2">
    <location>
        <begin position="24"/>
        <end position="639"/>
    </location>
</feature>
<dbReference type="NCBIfam" id="TIGR00976">
    <property type="entry name" value="CocE_NonD"/>
    <property type="match status" value="1"/>
</dbReference>